<keyword evidence="5" id="KW-1185">Reference proteome</keyword>
<evidence type="ECO:0000256" key="1">
    <source>
        <dbReference type="ARBA" id="ARBA00005863"/>
    </source>
</evidence>
<sequence length="192" mass="20937">MTKILSSTFRFVLPDAPFLVDRPGPGASSVSVGPFRRWHSDRTIATAFGVPEAKIMEETLVVRDILRLTLEREKDVVGVLAFSQGACLGTALCLDQELNNGLKFAVFICPLFPAVSLGPQKDVEGAVQVPCVHVRGLSDPWKGQGVKLYEKYFVGSRASTLVEFAGAHEVPSQPSDIEKVVDEILRIWEAIG</sequence>
<comment type="caution">
    <text evidence="4">The sequence shown here is derived from an EMBL/GenBank/DDBJ whole genome shotgun (WGS) entry which is preliminary data.</text>
</comment>
<dbReference type="GO" id="GO:0005634">
    <property type="term" value="C:nucleus"/>
    <property type="evidence" value="ECO:0007669"/>
    <property type="project" value="TreeGrafter"/>
</dbReference>
<dbReference type="InterPro" id="IPR029058">
    <property type="entry name" value="AB_hydrolase_fold"/>
</dbReference>
<dbReference type="Gene3D" id="3.40.50.1820">
    <property type="entry name" value="alpha/beta hydrolase"/>
    <property type="match status" value="1"/>
</dbReference>
<protein>
    <recommendedName>
        <fullName evidence="3">Serine hydrolase domain-containing protein</fullName>
    </recommendedName>
</protein>
<dbReference type="InterPro" id="IPR050593">
    <property type="entry name" value="LovG"/>
</dbReference>
<dbReference type="Proteomes" id="UP001302602">
    <property type="component" value="Unassembled WGS sequence"/>
</dbReference>
<evidence type="ECO:0000313" key="5">
    <source>
        <dbReference type="Proteomes" id="UP001302602"/>
    </source>
</evidence>
<evidence type="ECO:0000256" key="2">
    <source>
        <dbReference type="ARBA" id="ARBA00022801"/>
    </source>
</evidence>
<keyword evidence="2" id="KW-0378">Hydrolase</keyword>
<dbReference type="SUPFAM" id="SSF53474">
    <property type="entry name" value="alpha/beta-Hydrolases"/>
    <property type="match status" value="1"/>
</dbReference>
<dbReference type="GO" id="GO:0016787">
    <property type="term" value="F:hydrolase activity"/>
    <property type="evidence" value="ECO:0007669"/>
    <property type="project" value="UniProtKB-KW"/>
</dbReference>
<comment type="similarity">
    <text evidence="1">Belongs to the LovG family.</text>
</comment>
<dbReference type="GO" id="GO:0005737">
    <property type="term" value="C:cytoplasm"/>
    <property type="evidence" value="ECO:0007669"/>
    <property type="project" value="TreeGrafter"/>
</dbReference>
<accession>A0AAN6TSQ1</accession>
<dbReference type="PANTHER" id="PTHR48070:SF3">
    <property type="entry name" value="ESTERASE DBAE-RELATED"/>
    <property type="match status" value="1"/>
</dbReference>
<dbReference type="Pfam" id="PF03959">
    <property type="entry name" value="FSH1"/>
    <property type="match status" value="1"/>
</dbReference>
<dbReference type="RefSeq" id="XP_062643228.1">
    <property type="nucleotide sequence ID" value="XM_062789549.1"/>
</dbReference>
<evidence type="ECO:0000259" key="3">
    <source>
        <dbReference type="Pfam" id="PF03959"/>
    </source>
</evidence>
<dbReference type="EMBL" id="MU853248">
    <property type="protein sequence ID" value="KAK4119455.1"/>
    <property type="molecule type" value="Genomic_DNA"/>
</dbReference>
<feature type="domain" description="Serine hydrolase" evidence="3">
    <location>
        <begin position="2"/>
        <end position="179"/>
    </location>
</feature>
<dbReference type="GeneID" id="87826319"/>
<dbReference type="PANTHER" id="PTHR48070">
    <property type="entry name" value="ESTERASE OVCA2"/>
    <property type="match status" value="1"/>
</dbReference>
<reference evidence="4" key="1">
    <citation type="journal article" date="2023" name="Mol. Phylogenet. Evol.">
        <title>Genome-scale phylogeny and comparative genomics of the fungal order Sordariales.</title>
        <authorList>
            <person name="Hensen N."/>
            <person name="Bonometti L."/>
            <person name="Westerberg I."/>
            <person name="Brannstrom I.O."/>
            <person name="Guillou S."/>
            <person name="Cros-Aarteil S."/>
            <person name="Calhoun S."/>
            <person name="Haridas S."/>
            <person name="Kuo A."/>
            <person name="Mondo S."/>
            <person name="Pangilinan J."/>
            <person name="Riley R."/>
            <person name="LaButti K."/>
            <person name="Andreopoulos B."/>
            <person name="Lipzen A."/>
            <person name="Chen C."/>
            <person name="Yan M."/>
            <person name="Daum C."/>
            <person name="Ng V."/>
            <person name="Clum A."/>
            <person name="Steindorff A."/>
            <person name="Ohm R.A."/>
            <person name="Martin F."/>
            <person name="Silar P."/>
            <person name="Natvig D.O."/>
            <person name="Lalanne C."/>
            <person name="Gautier V."/>
            <person name="Ament-Velasquez S.L."/>
            <person name="Kruys A."/>
            <person name="Hutchinson M.I."/>
            <person name="Powell A.J."/>
            <person name="Barry K."/>
            <person name="Miller A.N."/>
            <person name="Grigoriev I.V."/>
            <person name="Debuchy R."/>
            <person name="Gladieux P."/>
            <person name="Hiltunen Thoren M."/>
            <person name="Johannesson H."/>
        </authorList>
    </citation>
    <scope>NUCLEOTIDE SEQUENCE</scope>
    <source>
        <strain evidence="4">CBS 731.68</strain>
    </source>
</reference>
<evidence type="ECO:0000313" key="4">
    <source>
        <dbReference type="EMBL" id="KAK4119455.1"/>
    </source>
</evidence>
<dbReference type="GO" id="GO:0044550">
    <property type="term" value="P:secondary metabolite biosynthetic process"/>
    <property type="evidence" value="ECO:0007669"/>
    <property type="project" value="TreeGrafter"/>
</dbReference>
<proteinExistence type="inferred from homology"/>
<name>A0AAN6TSQ1_9PEZI</name>
<dbReference type="InterPro" id="IPR005645">
    <property type="entry name" value="FSH-like_dom"/>
</dbReference>
<dbReference type="AlphaFoldDB" id="A0AAN6TSQ1"/>
<organism evidence="4 5">
    <name type="scientific">Parathielavia appendiculata</name>
    <dbReference type="NCBI Taxonomy" id="2587402"/>
    <lineage>
        <taxon>Eukaryota</taxon>
        <taxon>Fungi</taxon>
        <taxon>Dikarya</taxon>
        <taxon>Ascomycota</taxon>
        <taxon>Pezizomycotina</taxon>
        <taxon>Sordariomycetes</taxon>
        <taxon>Sordariomycetidae</taxon>
        <taxon>Sordariales</taxon>
        <taxon>Chaetomiaceae</taxon>
        <taxon>Parathielavia</taxon>
    </lineage>
</organism>
<gene>
    <name evidence="4" type="ORF">N657DRAFT_581603</name>
</gene>
<reference evidence="4" key="2">
    <citation type="submission" date="2023-05" db="EMBL/GenBank/DDBJ databases">
        <authorList>
            <consortium name="Lawrence Berkeley National Laboratory"/>
            <person name="Steindorff A."/>
            <person name="Hensen N."/>
            <person name="Bonometti L."/>
            <person name="Westerberg I."/>
            <person name="Brannstrom I.O."/>
            <person name="Guillou S."/>
            <person name="Cros-Aarteil S."/>
            <person name="Calhoun S."/>
            <person name="Haridas S."/>
            <person name="Kuo A."/>
            <person name="Mondo S."/>
            <person name="Pangilinan J."/>
            <person name="Riley R."/>
            <person name="Labutti K."/>
            <person name="Andreopoulos B."/>
            <person name="Lipzen A."/>
            <person name="Chen C."/>
            <person name="Yanf M."/>
            <person name="Daum C."/>
            <person name="Ng V."/>
            <person name="Clum A."/>
            <person name="Ohm R."/>
            <person name="Martin F."/>
            <person name="Silar P."/>
            <person name="Natvig D."/>
            <person name="Lalanne C."/>
            <person name="Gautier V."/>
            <person name="Ament-Velasquez S.L."/>
            <person name="Kruys A."/>
            <person name="Hutchinson M.I."/>
            <person name="Powell A.J."/>
            <person name="Barry K."/>
            <person name="Miller A.N."/>
            <person name="Grigoriev I.V."/>
            <person name="Debuchy R."/>
            <person name="Gladieux P."/>
            <person name="Thoren M.H."/>
            <person name="Johannesson H."/>
        </authorList>
    </citation>
    <scope>NUCLEOTIDE SEQUENCE</scope>
    <source>
        <strain evidence="4">CBS 731.68</strain>
    </source>
</reference>